<comment type="caution">
    <text evidence="1">The sequence shown here is derived from an EMBL/GenBank/DDBJ whole genome shotgun (WGS) entry which is preliminary data.</text>
</comment>
<dbReference type="Proteomes" id="UP000321504">
    <property type="component" value="Unassembled WGS sequence"/>
</dbReference>
<reference evidence="1 2" key="1">
    <citation type="submission" date="2019-08" db="EMBL/GenBank/DDBJ databases">
        <title>Emerging of two pre-pandemic pathogenic O4:KUT lineages of Vibrio parahaemolyticus in coastal eastern China.</title>
        <authorList>
            <person name="Yu H."/>
        </authorList>
    </citation>
    <scope>NUCLEOTIDE SEQUENCE [LARGE SCALE GENOMIC DNA]</scope>
    <source>
        <strain evidence="1 2">HZ17-383</strain>
    </source>
</reference>
<dbReference type="RefSeq" id="WP_147724962.1">
    <property type="nucleotide sequence ID" value="NZ_VRMQ01000011.1"/>
</dbReference>
<evidence type="ECO:0000313" key="2">
    <source>
        <dbReference type="Proteomes" id="UP000321504"/>
    </source>
</evidence>
<dbReference type="EMBL" id="VRMQ01000011">
    <property type="protein sequence ID" value="TXN13567.1"/>
    <property type="molecule type" value="Genomic_DNA"/>
</dbReference>
<gene>
    <name evidence="1" type="ORF">FVP01_22900</name>
</gene>
<dbReference type="AlphaFoldDB" id="A0AA46L198"/>
<sequence length="149" mass="16757">MEDSIFKCYQTDFFCGFGQATVIVTADQIAKDKVYSEFFGCVFELDTAGAPDYVIQADIDSSIEEALLQASSRISQCQLKVAEHNKNDFWMRFNTDLKEAGTASLRAIVRSGEFDSELEVIREKSKCEPLKNYLEALSAIRVSGFSEFM</sequence>
<name>A0AA46L198_VIBPH</name>
<proteinExistence type="predicted"/>
<protein>
    <submittedName>
        <fullName evidence="1">Uncharacterized protein</fullName>
    </submittedName>
</protein>
<organism evidence="1 2">
    <name type="scientific">Vibrio parahaemolyticus</name>
    <dbReference type="NCBI Taxonomy" id="670"/>
    <lineage>
        <taxon>Bacteria</taxon>
        <taxon>Pseudomonadati</taxon>
        <taxon>Pseudomonadota</taxon>
        <taxon>Gammaproteobacteria</taxon>
        <taxon>Vibrionales</taxon>
        <taxon>Vibrionaceae</taxon>
        <taxon>Vibrio</taxon>
    </lineage>
</organism>
<evidence type="ECO:0000313" key="1">
    <source>
        <dbReference type="EMBL" id="TXN13567.1"/>
    </source>
</evidence>
<accession>A0AA46L198</accession>